<gene>
    <name evidence="4" type="ORF">GDO54_000386</name>
</gene>
<dbReference type="GO" id="GO:0006355">
    <property type="term" value="P:regulation of DNA-templated transcription"/>
    <property type="evidence" value="ECO:0007669"/>
    <property type="project" value="TreeGrafter"/>
</dbReference>
<evidence type="ECO:0000259" key="2">
    <source>
        <dbReference type="Pfam" id="PF09104"/>
    </source>
</evidence>
<protein>
    <submittedName>
        <fullName evidence="4">Uncharacterized protein</fullName>
    </submittedName>
</protein>
<dbReference type="AlphaFoldDB" id="A0AAV3AYV5"/>
<feature type="domain" description="BRCA2 TR2" evidence="3">
    <location>
        <begin position="100"/>
        <end position="152"/>
    </location>
</feature>
<dbReference type="InterPro" id="IPR055077">
    <property type="entry name" value="BRCA2_TR2"/>
</dbReference>
<evidence type="ECO:0000256" key="1">
    <source>
        <dbReference type="SAM" id="MobiDB-lite"/>
    </source>
</evidence>
<dbReference type="EMBL" id="DYDO01000001">
    <property type="protein sequence ID" value="DBA32608.1"/>
    <property type="molecule type" value="Genomic_DNA"/>
</dbReference>
<name>A0AAV3AYV5_PYXAD</name>
<dbReference type="Proteomes" id="UP001181693">
    <property type="component" value="Unassembled WGS sequence"/>
</dbReference>
<feature type="region of interest" description="Disordered" evidence="1">
    <location>
        <begin position="137"/>
        <end position="158"/>
    </location>
</feature>
<sequence>MVIAGDLSYIAANPKEQHLQKAIHKLRQSVQAVQKFRHEAETKLLNILKFPHPEGRRCLAQHNSDSHAATNKFSTPVAKFARAQMTPDRSNILIGSSGDMDPKISKKMKALDFLSRVPSPPLLTPVRPLVSPSLQRAFRPPRSMQKEEQTRQQPTLMSRGEFVADEELAMINTQVSGLEAEKLQPKPEMSADQQRIKISPYQSEGKANPSLGSHTNNITTTKKEDPSFTDQGALRKRRRHRL</sequence>
<evidence type="ECO:0000313" key="4">
    <source>
        <dbReference type="EMBL" id="DBA32608.1"/>
    </source>
</evidence>
<evidence type="ECO:0000313" key="5">
    <source>
        <dbReference type="Proteomes" id="UP001181693"/>
    </source>
</evidence>
<dbReference type="GO" id="GO:0005634">
    <property type="term" value="C:nucleus"/>
    <property type="evidence" value="ECO:0007669"/>
    <property type="project" value="TreeGrafter"/>
</dbReference>
<evidence type="ECO:0000259" key="3">
    <source>
        <dbReference type="Pfam" id="PF22687"/>
    </source>
</evidence>
<dbReference type="SUPFAM" id="SSF50249">
    <property type="entry name" value="Nucleic acid-binding proteins"/>
    <property type="match status" value="1"/>
</dbReference>
<dbReference type="PANTHER" id="PTHR11289:SF0">
    <property type="entry name" value="BREAST CANCER TYPE 2 SUSCEPTIBILITY PROTEIN"/>
    <property type="match status" value="1"/>
</dbReference>
<dbReference type="Pfam" id="PF09104">
    <property type="entry name" value="BRCA-2_OB3"/>
    <property type="match status" value="1"/>
</dbReference>
<organism evidence="4 5">
    <name type="scientific">Pyxicephalus adspersus</name>
    <name type="common">African bullfrog</name>
    <dbReference type="NCBI Taxonomy" id="30357"/>
    <lineage>
        <taxon>Eukaryota</taxon>
        <taxon>Metazoa</taxon>
        <taxon>Chordata</taxon>
        <taxon>Craniata</taxon>
        <taxon>Vertebrata</taxon>
        <taxon>Euteleostomi</taxon>
        <taxon>Amphibia</taxon>
        <taxon>Batrachia</taxon>
        <taxon>Anura</taxon>
        <taxon>Neobatrachia</taxon>
        <taxon>Ranoidea</taxon>
        <taxon>Pyxicephalidae</taxon>
        <taxon>Pyxicephalinae</taxon>
        <taxon>Pyxicephalus</taxon>
    </lineage>
</organism>
<feature type="compositionally biased region" description="Polar residues" evidence="1">
    <location>
        <begin position="210"/>
        <end position="220"/>
    </location>
</feature>
<keyword evidence="5" id="KW-1185">Reference proteome</keyword>
<proteinExistence type="predicted"/>
<dbReference type="InterPro" id="IPR015188">
    <property type="entry name" value="BRCA2_OB_3"/>
</dbReference>
<dbReference type="GO" id="GO:0000724">
    <property type="term" value="P:double-strand break repair via homologous recombination"/>
    <property type="evidence" value="ECO:0007669"/>
    <property type="project" value="InterPro"/>
</dbReference>
<reference evidence="4" key="1">
    <citation type="thesis" date="2020" institute="ProQuest LLC" country="789 East Eisenhower Parkway, Ann Arbor, MI, USA">
        <title>Comparative Genomics and Chromosome Evolution.</title>
        <authorList>
            <person name="Mudd A.B."/>
        </authorList>
    </citation>
    <scope>NUCLEOTIDE SEQUENCE</scope>
    <source>
        <strain evidence="4">1538</strain>
        <tissue evidence="4">Blood</tissue>
    </source>
</reference>
<dbReference type="InterPro" id="IPR015525">
    <property type="entry name" value="BRCA2"/>
</dbReference>
<dbReference type="PANTHER" id="PTHR11289">
    <property type="entry name" value="BREAST CANCER TYPE 2 SUSCEPTIBILITY PROTEIN BRCA2"/>
    <property type="match status" value="1"/>
</dbReference>
<feature type="domain" description="BRCA2 OB3" evidence="2">
    <location>
        <begin position="3"/>
        <end position="49"/>
    </location>
</feature>
<feature type="region of interest" description="Disordered" evidence="1">
    <location>
        <begin position="179"/>
        <end position="242"/>
    </location>
</feature>
<dbReference type="Pfam" id="PF22687">
    <property type="entry name" value="BRCA2_TR2"/>
    <property type="match status" value="1"/>
</dbReference>
<dbReference type="Gene3D" id="2.40.50.140">
    <property type="entry name" value="Nucleic acid-binding proteins"/>
    <property type="match status" value="1"/>
</dbReference>
<comment type="caution">
    <text evidence="4">The sequence shown here is derived from an EMBL/GenBank/DDBJ whole genome shotgun (WGS) entry which is preliminary data.</text>
</comment>
<accession>A0AAV3AYV5</accession>
<dbReference type="InterPro" id="IPR012340">
    <property type="entry name" value="NA-bd_OB-fold"/>
</dbReference>